<evidence type="ECO:0000256" key="1">
    <source>
        <dbReference type="ARBA" id="ARBA00004604"/>
    </source>
</evidence>
<keyword evidence="2" id="KW-0698">rRNA processing</keyword>
<dbReference type="RefSeq" id="XP_017999910.1">
    <property type="nucleotide sequence ID" value="XM_018140160.1"/>
</dbReference>
<dbReference type="STRING" id="1664694.A0A0N1H948"/>
<dbReference type="SUPFAM" id="SSF50978">
    <property type="entry name" value="WD40 repeat-like"/>
    <property type="match status" value="1"/>
</dbReference>
<keyword evidence="4" id="KW-0677">Repeat</keyword>
<comment type="caution">
    <text evidence="8">The sequence shown here is derived from an EMBL/GenBank/DDBJ whole genome shotgun (WGS) entry which is preliminary data.</text>
</comment>
<dbReference type="GO" id="GO:0034388">
    <property type="term" value="C:Pwp2p-containing subcomplex of 90S preribosome"/>
    <property type="evidence" value="ECO:0007669"/>
    <property type="project" value="TreeGrafter"/>
</dbReference>
<feature type="compositionally biased region" description="Acidic residues" evidence="7">
    <location>
        <begin position="187"/>
        <end position="197"/>
    </location>
</feature>
<sequence length="606" mass="66875">MASGHPTRRRSRRRHADVDVLEKDDTELRLENALFGDEAGFLDSISAAKYNEGKELQTYGGDSEDDVVSDDDEDLAEVPDEDLFFLDAGTGAAPPTELDIDAKPVAESEQKRPRAVWYDSDDDRLTVSLASDTRLRKLRDTEADDVISGREYISRLRRQYERLHPRPEWLDYARKRRKTSHGAASDSESDISMDGDSDTPTTKPLAEILRSLTPLTRSSNTINGSRKRRKLRPEVIDIQRTKDVTPSGPSSIDTLQFHPHYPLLLAAGPSQTITLYHISPEPPHPNPILTSLHVRGMPVHTAAFNTPLSTTSNTDITDATQIYLSSRRRYFHTWSLSSGTITKITRPLTTIKHDQRTTEHFKLSPCRRYMGLVSSSRKAGGSINVLCTTTHQLLAQCRIDAQGGVSDFDWWRNGEGFAVVGKNGEVSEFSMSEKRTIARWHDEGAVGTTVLSIGGEDSRWIAIGSSSGIVNIYDRKASSFLKILQSSTSNTQGSADANTDSTQLTYRPTPTKTLSQLTTPISSLTFSPDGQLLVMASRWKKNALRLVHLPSCTVYRNWPTDKTALGRVASVALGGIEAGGGGGGQGREWLAVGNEQGAVRLWEVRG</sequence>
<dbReference type="EMBL" id="LFJN01000013">
    <property type="protein sequence ID" value="KPI39947.1"/>
    <property type="molecule type" value="Genomic_DNA"/>
</dbReference>
<dbReference type="InterPro" id="IPR015943">
    <property type="entry name" value="WD40/YVTN_repeat-like_dom_sf"/>
</dbReference>
<dbReference type="Proteomes" id="UP000038010">
    <property type="component" value="Unassembled WGS sequence"/>
</dbReference>
<dbReference type="InterPro" id="IPR036322">
    <property type="entry name" value="WD40_repeat_dom_sf"/>
</dbReference>
<proteinExistence type="inferred from homology"/>
<evidence type="ECO:0000256" key="7">
    <source>
        <dbReference type="SAM" id="MobiDB-lite"/>
    </source>
</evidence>
<dbReference type="PANTHER" id="PTHR18359">
    <property type="entry name" value="WD-REPEAT PROTEIN-RELATED"/>
    <property type="match status" value="1"/>
</dbReference>
<gene>
    <name evidence="8" type="ORF">AB675_11325</name>
</gene>
<dbReference type="Gene3D" id="2.130.10.10">
    <property type="entry name" value="YVTN repeat-like/Quinoprotein amine dehydrogenase"/>
    <property type="match status" value="1"/>
</dbReference>
<keyword evidence="9" id="KW-1185">Reference proteome</keyword>
<dbReference type="InterPro" id="IPR001680">
    <property type="entry name" value="WD40_rpt"/>
</dbReference>
<feature type="region of interest" description="Disordered" evidence="7">
    <location>
        <begin position="489"/>
        <end position="508"/>
    </location>
</feature>
<dbReference type="Pfam" id="PF00400">
    <property type="entry name" value="WD40"/>
    <property type="match status" value="1"/>
</dbReference>
<comment type="similarity">
    <text evidence="6">Belongs to the WD repeat UTP18 family.</text>
</comment>
<evidence type="ECO:0000256" key="2">
    <source>
        <dbReference type="ARBA" id="ARBA00022552"/>
    </source>
</evidence>
<name>A0A0N1H948_9EURO</name>
<feature type="region of interest" description="Disordered" evidence="7">
    <location>
        <begin position="175"/>
        <end position="202"/>
    </location>
</feature>
<evidence type="ECO:0000256" key="5">
    <source>
        <dbReference type="ARBA" id="ARBA00023242"/>
    </source>
</evidence>
<dbReference type="GO" id="GO:0006364">
    <property type="term" value="P:rRNA processing"/>
    <property type="evidence" value="ECO:0007669"/>
    <property type="project" value="UniProtKB-KW"/>
</dbReference>
<protein>
    <submittedName>
        <fullName evidence="8">Putative U3 small nucleolar RNA-associated protein 18</fullName>
    </submittedName>
</protein>
<accession>A0A0N1H948</accession>
<keyword evidence="3" id="KW-0853">WD repeat</keyword>
<keyword evidence="5" id="KW-0539">Nucleus</keyword>
<dbReference type="GO" id="GO:0032040">
    <property type="term" value="C:small-subunit processome"/>
    <property type="evidence" value="ECO:0007669"/>
    <property type="project" value="TreeGrafter"/>
</dbReference>
<dbReference type="GeneID" id="28732040"/>
<dbReference type="AlphaFoldDB" id="A0A0N1H948"/>
<evidence type="ECO:0000256" key="6">
    <source>
        <dbReference type="ARBA" id="ARBA00025767"/>
    </source>
</evidence>
<dbReference type="SMART" id="SM00320">
    <property type="entry name" value="WD40"/>
    <property type="match status" value="4"/>
</dbReference>
<dbReference type="OrthoDB" id="1935146at2759"/>
<organism evidence="8 9">
    <name type="scientific">Cyphellophora attinorum</name>
    <dbReference type="NCBI Taxonomy" id="1664694"/>
    <lineage>
        <taxon>Eukaryota</taxon>
        <taxon>Fungi</taxon>
        <taxon>Dikarya</taxon>
        <taxon>Ascomycota</taxon>
        <taxon>Pezizomycotina</taxon>
        <taxon>Eurotiomycetes</taxon>
        <taxon>Chaetothyriomycetidae</taxon>
        <taxon>Chaetothyriales</taxon>
        <taxon>Cyphellophoraceae</taxon>
        <taxon>Cyphellophora</taxon>
    </lineage>
</organism>
<evidence type="ECO:0000313" key="8">
    <source>
        <dbReference type="EMBL" id="KPI39947.1"/>
    </source>
</evidence>
<evidence type="ECO:0000313" key="9">
    <source>
        <dbReference type="Proteomes" id="UP000038010"/>
    </source>
</evidence>
<reference evidence="8 9" key="1">
    <citation type="submission" date="2015-06" db="EMBL/GenBank/DDBJ databases">
        <title>Draft genome of the ant-associated black yeast Phialophora attae CBS 131958.</title>
        <authorList>
            <person name="Moreno L.F."/>
            <person name="Stielow B.J."/>
            <person name="de Hoog S."/>
            <person name="Vicente V.A."/>
            <person name="Weiss V.A."/>
            <person name="de Vries M."/>
            <person name="Cruz L.M."/>
            <person name="Souza E.M."/>
        </authorList>
    </citation>
    <scope>NUCLEOTIDE SEQUENCE [LARGE SCALE GENOMIC DNA]</scope>
    <source>
        <strain evidence="8 9">CBS 131958</strain>
    </source>
</reference>
<dbReference type="PANTHER" id="PTHR18359:SF0">
    <property type="entry name" value="U3 SMALL NUCLEOLAR RNA-ASSOCIATED PROTEIN 18 HOMOLOG"/>
    <property type="match status" value="1"/>
</dbReference>
<dbReference type="VEuPathDB" id="FungiDB:AB675_11325"/>
<dbReference type="InterPro" id="IPR045161">
    <property type="entry name" value="Utp18"/>
</dbReference>
<evidence type="ECO:0000256" key="4">
    <source>
        <dbReference type="ARBA" id="ARBA00022737"/>
    </source>
</evidence>
<comment type="subcellular location">
    <subcellularLocation>
        <location evidence="1">Nucleus</location>
        <location evidence="1">Nucleolus</location>
    </subcellularLocation>
</comment>
<evidence type="ECO:0000256" key="3">
    <source>
        <dbReference type="ARBA" id="ARBA00022574"/>
    </source>
</evidence>